<dbReference type="HOGENOM" id="CLU_1801665_0_0_2"/>
<sequence length="143" mass="15136">MRKGDWLPVALLEATGITLLTILLHVAPAHGEPGAAGLYAILLTIAAWLGILSIGVNTIAIVFTRHRLEYTVYTIASAGYTLLLLAHTTTAFTTQPPYTYTSALAAATSAAILVYNTVKAGRALLQRLEEYIKSQHGPASSSG</sequence>
<dbReference type="KEGG" id="hbu:Hbut_0144"/>
<keyword evidence="3" id="KW-1185">Reference proteome</keyword>
<feature type="transmembrane region" description="Helical" evidence="1">
    <location>
        <begin position="7"/>
        <end position="27"/>
    </location>
</feature>
<gene>
    <name evidence="2" type="ordered locus">Hbut_0144</name>
</gene>
<keyword evidence="1" id="KW-0472">Membrane</keyword>
<dbReference type="Proteomes" id="UP000002593">
    <property type="component" value="Chromosome"/>
</dbReference>
<reference evidence="2 3" key="1">
    <citation type="journal article" date="2007" name="Archaea">
        <title>The genome of Hyperthermus butylicus: a sulfur-reducing, peptide fermenting, neutrophilic Crenarchaeote growing up to 108 degrees C.</title>
        <authorList>
            <person name="Brugger K."/>
            <person name="Chen L."/>
            <person name="Stark M."/>
            <person name="Zibat A."/>
            <person name="Redder P."/>
            <person name="Ruepp A."/>
            <person name="Awayez M."/>
            <person name="She Q."/>
            <person name="Garrett R.A."/>
            <person name="Klenk H.P."/>
        </authorList>
    </citation>
    <scope>NUCLEOTIDE SEQUENCE [LARGE SCALE GENOMIC DNA]</scope>
    <source>
        <strain evidence="3">DSM 5456 / JCM 9403 / PLM1-5</strain>
    </source>
</reference>
<keyword evidence="1" id="KW-0812">Transmembrane</keyword>
<dbReference type="RefSeq" id="WP_011821333.1">
    <property type="nucleotide sequence ID" value="NC_008818.1"/>
</dbReference>
<proteinExistence type="predicted"/>
<protein>
    <submittedName>
        <fullName evidence="2">Uncharacterized protein</fullName>
    </submittedName>
</protein>
<feature type="transmembrane region" description="Helical" evidence="1">
    <location>
        <begin position="39"/>
        <end position="63"/>
    </location>
</feature>
<dbReference type="EMBL" id="CP000493">
    <property type="protein sequence ID" value="ABM80016.1"/>
    <property type="molecule type" value="Genomic_DNA"/>
</dbReference>
<name>A2BJ55_HYPBU</name>
<organism evidence="2 3">
    <name type="scientific">Hyperthermus butylicus (strain DSM 5456 / JCM 9403 / PLM1-5)</name>
    <dbReference type="NCBI Taxonomy" id="415426"/>
    <lineage>
        <taxon>Archaea</taxon>
        <taxon>Thermoproteota</taxon>
        <taxon>Thermoprotei</taxon>
        <taxon>Desulfurococcales</taxon>
        <taxon>Pyrodictiaceae</taxon>
        <taxon>Hyperthermus</taxon>
    </lineage>
</organism>
<feature type="transmembrane region" description="Helical" evidence="1">
    <location>
        <begin position="98"/>
        <end position="118"/>
    </location>
</feature>
<evidence type="ECO:0000313" key="3">
    <source>
        <dbReference type="Proteomes" id="UP000002593"/>
    </source>
</evidence>
<evidence type="ECO:0000313" key="2">
    <source>
        <dbReference type="EMBL" id="ABM80016.1"/>
    </source>
</evidence>
<dbReference type="EnsemblBacteria" id="ABM80016">
    <property type="protein sequence ID" value="ABM80016"/>
    <property type="gene ID" value="Hbut_0144"/>
</dbReference>
<feature type="transmembrane region" description="Helical" evidence="1">
    <location>
        <begin position="70"/>
        <end position="92"/>
    </location>
</feature>
<dbReference type="GeneID" id="4781741"/>
<evidence type="ECO:0000256" key="1">
    <source>
        <dbReference type="SAM" id="Phobius"/>
    </source>
</evidence>
<keyword evidence="1" id="KW-1133">Transmembrane helix</keyword>
<dbReference type="AlphaFoldDB" id="A2BJ55"/>
<accession>A2BJ55</accession>